<keyword evidence="4" id="KW-0540">Nuclease</keyword>
<keyword evidence="10" id="KW-0347">Helicase</keyword>
<evidence type="ECO:0000259" key="19">
    <source>
        <dbReference type="PROSITE" id="PS50137"/>
    </source>
</evidence>
<feature type="domain" description="Helicase C-terminal" evidence="23">
    <location>
        <begin position="450"/>
        <end position="608"/>
    </location>
</feature>
<keyword evidence="11" id="KW-0067">ATP-binding</keyword>
<comment type="subunit">
    <text evidence="3">May interact with ARGONAUTE1 or PINHEAD through their common PAZ domains.</text>
</comment>
<dbReference type="InterPro" id="IPR038248">
    <property type="entry name" value="Dicer_dimer_sf"/>
</dbReference>
<evidence type="ECO:0000256" key="3">
    <source>
        <dbReference type="ARBA" id="ARBA00011499"/>
    </source>
</evidence>
<gene>
    <name evidence="25" type="ORF">EJB05_05842</name>
</gene>
<dbReference type="Pfam" id="PF00270">
    <property type="entry name" value="DEAD"/>
    <property type="match status" value="1"/>
</dbReference>
<evidence type="ECO:0000256" key="1">
    <source>
        <dbReference type="ARBA" id="ARBA00001936"/>
    </source>
</evidence>
<feature type="region of interest" description="Disordered" evidence="18">
    <location>
        <begin position="69"/>
        <end position="96"/>
    </location>
</feature>
<evidence type="ECO:0000256" key="18">
    <source>
        <dbReference type="SAM" id="MobiDB-lite"/>
    </source>
</evidence>
<dbReference type="Pfam" id="PF00271">
    <property type="entry name" value="Helicase_C"/>
    <property type="match status" value="1"/>
</dbReference>
<proteinExistence type="inferred from homology"/>
<evidence type="ECO:0000313" key="25">
    <source>
        <dbReference type="EMBL" id="TVU46316.1"/>
    </source>
</evidence>
<keyword evidence="13 17" id="KW-0694">RNA-binding</keyword>
<dbReference type="InterPro" id="IPR011545">
    <property type="entry name" value="DEAD/DEAH_box_helicase_dom"/>
</dbReference>
<evidence type="ECO:0000256" key="9">
    <source>
        <dbReference type="ARBA" id="ARBA00022801"/>
    </source>
</evidence>
<dbReference type="SMART" id="SM00949">
    <property type="entry name" value="PAZ"/>
    <property type="match status" value="1"/>
</dbReference>
<dbReference type="OrthoDB" id="6513042at2759"/>
<dbReference type="Gramene" id="TVU46316">
    <property type="protein sequence ID" value="TVU46316"/>
    <property type="gene ID" value="EJB05_05842"/>
</dbReference>
<dbReference type="SUPFAM" id="SSF52540">
    <property type="entry name" value="P-loop containing nucleoside triphosphate hydrolases"/>
    <property type="match status" value="1"/>
</dbReference>
<evidence type="ECO:0000256" key="5">
    <source>
        <dbReference type="ARBA" id="ARBA00022723"/>
    </source>
</evidence>
<evidence type="ECO:0000259" key="21">
    <source>
        <dbReference type="PROSITE" id="PS50821"/>
    </source>
</evidence>
<protein>
    <submittedName>
        <fullName evidence="25">Uncharacterized protein</fullName>
    </submittedName>
</protein>
<feature type="compositionally biased region" description="Low complexity" evidence="18">
    <location>
        <begin position="69"/>
        <end position="82"/>
    </location>
</feature>
<dbReference type="SMART" id="SM00535">
    <property type="entry name" value="RIBOc"/>
    <property type="match status" value="2"/>
</dbReference>
<dbReference type="SUPFAM" id="SSF101690">
    <property type="entry name" value="PAZ domain"/>
    <property type="match status" value="1"/>
</dbReference>
<keyword evidence="5" id="KW-0479">Metal-binding</keyword>
<evidence type="ECO:0000256" key="12">
    <source>
        <dbReference type="ARBA" id="ARBA00022842"/>
    </source>
</evidence>
<dbReference type="InterPro" id="IPR036389">
    <property type="entry name" value="RNase_III_sf"/>
</dbReference>
<evidence type="ECO:0000256" key="7">
    <source>
        <dbReference type="ARBA" id="ARBA00022741"/>
    </source>
</evidence>
<evidence type="ECO:0000259" key="23">
    <source>
        <dbReference type="PROSITE" id="PS51194"/>
    </source>
</evidence>
<dbReference type="FunFam" id="3.40.50.300:FF:000705">
    <property type="entry name" value="Endoribonuclease dicer-like protein"/>
    <property type="match status" value="1"/>
</dbReference>
<dbReference type="Gene3D" id="1.10.1520.10">
    <property type="entry name" value="Ribonuclease III domain"/>
    <property type="match status" value="2"/>
</dbReference>
<evidence type="ECO:0000313" key="26">
    <source>
        <dbReference type="Proteomes" id="UP000324897"/>
    </source>
</evidence>
<dbReference type="PROSITE" id="PS50137">
    <property type="entry name" value="DS_RBD"/>
    <property type="match status" value="1"/>
</dbReference>
<dbReference type="InterPro" id="IPR027417">
    <property type="entry name" value="P-loop_NTPase"/>
</dbReference>
<sequence length="1459" mass="163256">ASLSRYQSVSEPVAAARSRAGEGSWSVAATALLSISPPTPLPSSHSHIIQPRGFQIPIPPQNLLAAMASSSSSSSSSVTTAESAEEDEDPSPPCDPQTLARWYQLEALERAKRGNTVAFLETGAGKTLIAVMLLHAYAHRVRRPESRSFAVFLVPTVVLVGQQAGVVEAHTDLRVAQFYGEMGVDFWSEDTWRKAVDDAEVLVMTPQILLDNLRHSFFRLQDIALLIFDECHRAKGNSPYACILKEFYHPQLNSRPSDPLPRIFGMTASLVYSKCLDRADFSKQIYELENLMNSKVYTVDNESAISMYIPFATTRIIQYDDSSLPSELHDPIIIYLDRLKTKYLEIFEAELHGSSLESAKQKISSLHQTFSYCIADLGVWLAAKAAELLSHSERCLSFWGEKLNEQVEGFVRKYSEEVYRYLSRFSKNDIGEDFAADLHDGLLTSKVHFLIKSLLEYRHMQDLRCIVFVERVITSIVLQSLLSSIEHMSGWTVEHMAGNKNGWHSQSRKKHMEIVDSFRSGKVHLIIATNILEEGLDVPSCNLVVRFDPSATVCSFIQGDAEALSKTEKFLSSGQMMREESLRLAPTICQPLESTLCDEEYYRVESTGALVTLNSSVPLIYVFCSKLPSDEYFKPLPRFSIDKALGTCTLHLPKSSPVQTIHAEGEGSFLKQIVCLKACRELHAIGALTDSLLPELGVPYEDDPDIVVEAHKHDQPDYFPEQLLDSWLSFCHRGLYYCYKISLEGCLGKATSSADIVLAVKCDMGSDFISNSFKLRGAQGEVNVTMNYVGIFHLTKEQVIIARRFQTTILSLLISNDHSEVSDPIINFHAMQESIGVVYLLLPLVSGKIDWCSIKLSGSPICEATNKDMRHCHSCINVDLLQTKDGPICRCMLKNSVVCTPHNSMFYAVSGFLDLNANSLLHRNDGSVVSYKSHFDTRHGLNLTYEDQPLLLATKLLKARNFLHKNHYKKEKECSMSSVELPPELCRVVMSPMSANTLFSFLFVPSIMYRIQCMLLSVKLKVQLGPRMQQFDIQTLKILEALTTKKCQEEFSQESLETLGDSFLKYVTTQHLFRKYKLHHEGMLTKMKKNLISNAALCQLACNNNLVGYIRGEVFSPEKWIIPGLGYDKCGNSKIFCVSTNLYSLRNMSIKSKRIADSVEALIGAYLSSAGEEAAFLFLVSLGMDIEFHNEMTVERRITTNCEEFINMKSLETKLGYDFSDPSLLMEALTHGSYQVAGSTACYQRLEFLGDAVLDHIFTEYFFNQYPECTPELLTDLRSASVNNNCYAHAAVKAELHKHILHSSSELHRKMAYYLDNFKQSFSGPSHGWEAGIGLPKVLGDVIESIAGAIYIDSKHNKEAVWSSMKRLLEPLATPETVQQDPVKELHELCAGKSYRVSYTKTHDNGVSSVVAEVQAEGITYSATMTGPDKDVAKKLAAKGLLQDLKALHNDESHNSVAK</sequence>
<dbReference type="SUPFAM" id="SSF69065">
    <property type="entry name" value="RNase III domain-like"/>
    <property type="match status" value="2"/>
</dbReference>
<dbReference type="CDD" id="cd00593">
    <property type="entry name" value="RIBOc"/>
    <property type="match status" value="2"/>
</dbReference>
<comment type="similarity">
    <text evidence="15 17">Belongs to the helicase family. Dicer subfamily.</text>
</comment>
<reference evidence="25 26" key="1">
    <citation type="journal article" date="2019" name="Sci. Rep.">
        <title>A high-quality genome of Eragrostis curvula grass provides insights into Poaceae evolution and supports new strategies to enhance forage quality.</title>
        <authorList>
            <person name="Carballo J."/>
            <person name="Santos B.A.C.M."/>
            <person name="Zappacosta D."/>
            <person name="Garbus I."/>
            <person name="Selva J.P."/>
            <person name="Gallo C.A."/>
            <person name="Diaz A."/>
            <person name="Albertini E."/>
            <person name="Caccamo M."/>
            <person name="Echenique V."/>
        </authorList>
    </citation>
    <scope>NUCLEOTIDE SEQUENCE [LARGE SCALE GENOMIC DNA]</scope>
    <source>
        <strain evidence="26">cv. Victoria</strain>
        <tissue evidence="25">Leaf</tissue>
    </source>
</reference>
<dbReference type="GO" id="GO:0004525">
    <property type="term" value="F:ribonuclease III activity"/>
    <property type="evidence" value="ECO:0007669"/>
    <property type="project" value="InterPro"/>
</dbReference>
<dbReference type="GO" id="GO:0005634">
    <property type="term" value="C:nucleus"/>
    <property type="evidence" value="ECO:0007669"/>
    <property type="project" value="TreeGrafter"/>
</dbReference>
<comment type="caution">
    <text evidence="25">The sequence shown here is derived from an EMBL/GenBank/DDBJ whole genome shotgun (WGS) entry which is preliminary data.</text>
</comment>
<dbReference type="InterPro" id="IPR003100">
    <property type="entry name" value="PAZ_dom"/>
</dbReference>
<feature type="region of interest" description="Disordered" evidence="18">
    <location>
        <begin position="1"/>
        <end position="23"/>
    </location>
</feature>
<dbReference type="InterPro" id="IPR001650">
    <property type="entry name" value="Helicase_C-like"/>
</dbReference>
<dbReference type="InterPro" id="IPR005034">
    <property type="entry name" value="Dicer_dimerisation"/>
</dbReference>
<feature type="domain" description="Helicase ATP-binding" evidence="22">
    <location>
        <begin position="107"/>
        <end position="288"/>
    </location>
</feature>
<dbReference type="GO" id="GO:0003723">
    <property type="term" value="F:RNA binding"/>
    <property type="evidence" value="ECO:0007669"/>
    <property type="project" value="UniProtKB-UniRule"/>
</dbReference>
<dbReference type="PROSITE" id="PS51192">
    <property type="entry name" value="HELICASE_ATP_BIND_1"/>
    <property type="match status" value="1"/>
</dbReference>
<dbReference type="GO" id="GO:0010267">
    <property type="term" value="P:ta-siRNA processing"/>
    <property type="evidence" value="ECO:0007669"/>
    <property type="project" value="UniProtKB-ARBA"/>
</dbReference>
<keyword evidence="6" id="KW-0677">Repeat</keyword>
<dbReference type="GO" id="GO:0005524">
    <property type="term" value="F:ATP binding"/>
    <property type="evidence" value="ECO:0007669"/>
    <property type="project" value="UniProtKB-KW"/>
</dbReference>
<evidence type="ECO:0000256" key="17">
    <source>
        <dbReference type="PROSITE-ProRule" id="PRU00657"/>
    </source>
</evidence>
<dbReference type="GO" id="GO:0046872">
    <property type="term" value="F:metal ion binding"/>
    <property type="evidence" value="ECO:0007669"/>
    <property type="project" value="UniProtKB-KW"/>
</dbReference>
<evidence type="ECO:0000256" key="10">
    <source>
        <dbReference type="ARBA" id="ARBA00022806"/>
    </source>
</evidence>
<dbReference type="PANTHER" id="PTHR14950:SF70">
    <property type="entry name" value="ENDORIBONUCLEASE DICER HOMOLOG 2"/>
    <property type="match status" value="1"/>
</dbReference>
<dbReference type="Gene3D" id="3.40.50.300">
    <property type="entry name" value="P-loop containing nucleotide triphosphate hydrolases"/>
    <property type="match status" value="2"/>
</dbReference>
<keyword evidence="7" id="KW-0547">Nucleotide-binding</keyword>
<dbReference type="PANTHER" id="PTHR14950">
    <property type="entry name" value="DICER-RELATED"/>
    <property type="match status" value="1"/>
</dbReference>
<keyword evidence="26" id="KW-1185">Reference proteome</keyword>
<dbReference type="CDD" id="cd18034">
    <property type="entry name" value="DEXHc_dicer"/>
    <property type="match status" value="1"/>
</dbReference>
<dbReference type="EMBL" id="RWGY01000004">
    <property type="protein sequence ID" value="TVU46316.1"/>
    <property type="molecule type" value="Genomic_DNA"/>
</dbReference>
<feature type="domain" description="RNase III" evidence="20">
    <location>
        <begin position="1208"/>
        <end position="1355"/>
    </location>
</feature>
<feature type="domain" description="DRBM" evidence="19">
    <location>
        <begin position="1381"/>
        <end position="1447"/>
    </location>
</feature>
<dbReference type="FunFam" id="2.170.260.10:FF:000007">
    <property type="entry name" value="Dicer-like 105"/>
    <property type="match status" value="1"/>
</dbReference>
<evidence type="ECO:0000256" key="14">
    <source>
        <dbReference type="ARBA" id="ARBA00023211"/>
    </source>
</evidence>
<dbReference type="Gene3D" id="3.30.160.20">
    <property type="match status" value="1"/>
</dbReference>
<dbReference type="FunFam" id="1.10.1520.10:FF:000004">
    <property type="entry name" value="Endoribonuclease dicer-like 1"/>
    <property type="match status" value="1"/>
</dbReference>
<keyword evidence="12" id="KW-0460">Magnesium</keyword>
<dbReference type="SMART" id="SM00358">
    <property type="entry name" value="DSRM"/>
    <property type="match status" value="1"/>
</dbReference>
<feature type="non-terminal residue" evidence="25">
    <location>
        <position position="1"/>
    </location>
</feature>
<dbReference type="Pfam" id="PF02170">
    <property type="entry name" value="PAZ"/>
    <property type="match status" value="1"/>
</dbReference>
<evidence type="ECO:0000259" key="22">
    <source>
        <dbReference type="PROSITE" id="PS51192"/>
    </source>
</evidence>
<dbReference type="GO" id="GO:0005737">
    <property type="term" value="C:cytoplasm"/>
    <property type="evidence" value="ECO:0007669"/>
    <property type="project" value="TreeGrafter"/>
</dbReference>
<dbReference type="SMART" id="SM00487">
    <property type="entry name" value="DEXDc"/>
    <property type="match status" value="1"/>
</dbReference>
<dbReference type="SUPFAM" id="SSF54768">
    <property type="entry name" value="dsRNA-binding domain-like"/>
    <property type="match status" value="1"/>
</dbReference>
<evidence type="ECO:0000256" key="4">
    <source>
        <dbReference type="ARBA" id="ARBA00022722"/>
    </source>
</evidence>
<keyword evidence="9" id="KW-0378">Hydrolase</keyword>
<organism evidence="25 26">
    <name type="scientific">Eragrostis curvula</name>
    <name type="common">weeping love grass</name>
    <dbReference type="NCBI Taxonomy" id="38414"/>
    <lineage>
        <taxon>Eukaryota</taxon>
        <taxon>Viridiplantae</taxon>
        <taxon>Streptophyta</taxon>
        <taxon>Embryophyta</taxon>
        <taxon>Tracheophyta</taxon>
        <taxon>Spermatophyta</taxon>
        <taxon>Magnoliopsida</taxon>
        <taxon>Liliopsida</taxon>
        <taxon>Poales</taxon>
        <taxon>Poaceae</taxon>
        <taxon>PACMAD clade</taxon>
        <taxon>Chloridoideae</taxon>
        <taxon>Eragrostideae</taxon>
        <taxon>Eragrostidinae</taxon>
        <taxon>Eragrostis</taxon>
    </lineage>
</organism>
<dbReference type="InterPro" id="IPR014720">
    <property type="entry name" value="dsRBD_dom"/>
</dbReference>
<dbReference type="Pfam" id="PF00636">
    <property type="entry name" value="Ribonuclease_3"/>
    <property type="match status" value="2"/>
</dbReference>
<dbReference type="GO" id="GO:0004386">
    <property type="term" value="F:helicase activity"/>
    <property type="evidence" value="ECO:0007669"/>
    <property type="project" value="UniProtKB-KW"/>
</dbReference>
<keyword evidence="8" id="KW-0255">Endonuclease</keyword>
<comment type="cofactor">
    <cofactor evidence="2">
        <name>Mg(2+)</name>
        <dbReference type="ChEBI" id="CHEBI:18420"/>
    </cofactor>
</comment>
<dbReference type="InterPro" id="IPR014001">
    <property type="entry name" value="Helicase_ATP-bd"/>
</dbReference>
<accession>A0A5J9WED9</accession>
<dbReference type="InterPro" id="IPR000999">
    <property type="entry name" value="RNase_III_dom"/>
</dbReference>
<feature type="domain" description="Dicer dsRNA-binding fold" evidence="24">
    <location>
        <begin position="616"/>
        <end position="702"/>
    </location>
</feature>
<dbReference type="PROSITE" id="PS00517">
    <property type="entry name" value="RNASE_3_1"/>
    <property type="match status" value="1"/>
</dbReference>
<evidence type="ECO:0000259" key="24">
    <source>
        <dbReference type="PROSITE" id="PS51327"/>
    </source>
</evidence>
<comment type="cofactor">
    <cofactor evidence="1">
        <name>Mn(2+)</name>
        <dbReference type="ChEBI" id="CHEBI:29035"/>
    </cofactor>
</comment>
<dbReference type="PROSITE" id="PS51194">
    <property type="entry name" value="HELICASE_CTER"/>
    <property type="match status" value="1"/>
</dbReference>
<evidence type="ECO:0000256" key="15">
    <source>
        <dbReference type="ARBA" id="ARBA00035116"/>
    </source>
</evidence>
<dbReference type="PROSITE" id="PS50142">
    <property type="entry name" value="RNASE_3_2"/>
    <property type="match status" value="2"/>
</dbReference>
<evidence type="ECO:0000256" key="8">
    <source>
        <dbReference type="ARBA" id="ARBA00022759"/>
    </source>
</evidence>
<name>A0A5J9WED9_9POAL</name>
<dbReference type="SMART" id="SM00490">
    <property type="entry name" value="HELICc"/>
    <property type="match status" value="1"/>
</dbReference>
<dbReference type="InterPro" id="IPR036085">
    <property type="entry name" value="PAZ_dom_sf"/>
</dbReference>
<dbReference type="Pfam" id="PF03368">
    <property type="entry name" value="Dicer_dimer"/>
    <property type="match status" value="1"/>
</dbReference>
<feature type="domain" description="PAZ" evidence="21">
    <location>
        <begin position="867"/>
        <end position="990"/>
    </location>
</feature>
<dbReference type="PROSITE" id="PS51327">
    <property type="entry name" value="DICER_DSRBF"/>
    <property type="match status" value="1"/>
</dbReference>
<evidence type="ECO:0000256" key="16">
    <source>
        <dbReference type="ARBA" id="ARBA00056187"/>
    </source>
</evidence>
<evidence type="ECO:0000256" key="2">
    <source>
        <dbReference type="ARBA" id="ARBA00001946"/>
    </source>
</evidence>
<evidence type="ECO:0000256" key="13">
    <source>
        <dbReference type="ARBA" id="ARBA00022884"/>
    </source>
</evidence>
<dbReference type="Gene3D" id="2.170.260.10">
    <property type="entry name" value="paz domain"/>
    <property type="match status" value="1"/>
</dbReference>
<dbReference type="Gene3D" id="3.30.160.380">
    <property type="entry name" value="Dicer dimerisation domain"/>
    <property type="match status" value="1"/>
</dbReference>
<feature type="domain" description="RNase III" evidence="20">
    <location>
        <begin position="1017"/>
        <end position="1171"/>
    </location>
</feature>
<evidence type="ECO:0000256" key="11">
    <source>
        <dbReference type="ARBA" id="ARBA00022840"/>
    </source>
</evidence>
<keyword evidence="14" id="KW-0464">Manganese</keyword>
<comment type="function">
    <text evidence="16">Probably involved in the RNA silencing pathway. May cleave double-stranded RNA to produce short 21-24 nucleotides (nt) RNAs which target the selective destruction of complementary RNAs.</text>
</comment>
<evidence type="ECO:0000256" key="6">
    <source>
        <dbReference type="ARBA" id="ARBA00022737"/>
    </source>
</evidence>
<evidence type="ECO:0000259" key="20">
    <source>
        <dbReference type="PROSITE" id="PS50142"/>
    </source>
</evidence>
<dbReference type="Proteomes" id="UP000324897">
    <property type="component" value="Chromosome 5"/>
</dbReference>
<dbReference type="PROSITE" id="PS50821">
    <property type="entry name" value="PAZ"/>
    <property type="match status" value="1"/>
</dbReference>
<feature type="compositionally biased region" description="Polar residues" evidence="18">
    <location>
        <begin position="1"/>
        <end position="10"/>
    </location>
</feature>
<dbReference type="FunFam" id="3.30.160.380:FF:000001">
    <property type="entry name" value="Endoribonuclease dicer-like 1"/>
    <property type="match status" value="1"/>
</dbReference>